<dbReference type="SUPFAM" id="SSF111126">
    <property type="entry name" value="Ligand-binding domain in the NO signalling and Golgi transport"/>
    <property type="match status" value="1"/>
</dbReference>
<accession>A0A498DCG8</accession>
<dbReference type="RefSeq" id="WP_121520610.1">
    <property type="nucleotide sequence ID" value="NZ_RCHR01000001.1"/>
</dbReference>
<name>A0A498DCG8_9BACI</name>
<evidence type="ECO:0000313" key="1">
    <source>
        <dbReference type="EMBL" id="RLL47932.1"/>
    </source>
</evidence>
<reference evidence="1 2" key="1">
    <citation type="submission" date="2018-10" db="EMBL/GenBank/DDBJ databases">
        <title>Oceanobacillus sp. YLB-02 draft genome.</title>
        <authorList>
            <person name="Yu L."/>
        </authorList>
    </citation>
    <scope>NUCLEOTIDE SEQUENCE [LARGE SCALE GENOMIC DNA]</scope>
    <source>
        <strain evidence="1 2">YLB-02</strain>
    </source>
</reference>
<dbReference type="Proteomes" id="UP000270219">
    <property type="component" value="Unassembled WGS sequence"/>
</dbReference>
<dbReference type="OrthoDB" id="2965348at2"/>
<evidence type="ECO:0000313" key="2">
    <source>
        <dbReference type="Proteomes" id="UP000270219"/>
    </source>
</evidence>
<dbReference type="InterPro" id="IPR024096">
    <property type="entry name" value="NO_sig/Golgi_transp_ligand-bd"/>
</dbReference>
<dbReference type="AlphaFoldDB" id="A0A498DCG8"/>
<dbReference type="EMBL" id="RCHR01000001">
    <property type="protein sequence ID" value="RLL47932.1"/>
    <property type="molecule type" value="Genomic_DNA"/>
</dbReference>
<dbReference type="Gene3D" id="3.30.1380.20">
    <property type="entry name" value="Trafficking protein particle complex subunit 3"/>
    <property type="match status" value="1"/>
</dbReference>
<dbReference type="Pfam" id="PF10702">
    <property type="entry name" value="DUF2507"/>
    <property type="match status" value="1"/>
</dbReference>
<dbReference type="InterPro" id="IPR019642">
    <property type="entry name" value="DUF2507"/>
</dbReference>
<protein>
    <submittedName>
        <fullName evidence="1">DUF2507 domain-containing protein</fullName>
    </submittedName>
</protein>
<comment type="caution">
    <text evidence="1">The sequence shown here is derived from an EMBL/GenBank/DDBJ whole genome shotgun (WGS) entry which is preliminary data.</text>
</comment>
<gene>
    <name evidence="1" type="ORF">D8M04_01245</name>
</gene>
<proteinExistence type="predicted"/>
<keyword evidence="2" id="KW-1185">Reference proteome</keyword>
<sequence>MSKKLERISLSQLSNLHTSGAGYDVLRYIGLPELLGKDSHTLLYFLGKSLARKFEISSMDDLSSIMEALGWGRLELIKEKKNEFTFQLMSDAVVLRLDAPFEADFRLEAGFLAEAIQKIRGFDCECLEEVNRRIKLVKFTVFYTDQ</sequence>
<organism evidence="1 2">
    <name type="scientific">Oceanobacillus piezotolerans</name>
    <dbReference type="NCBI Taxonomy" id="2448030"/>
    <lineage>
        <taxon>Bacteria</taxon>
        <taxon>Bacillati</taxon>
        <taxon>Bacillota</taxon>
        <taxon>Bacilli</taxon>
        <taxon>Bacillales</taxon>
        <taxon>Bacillaceae</taxon>
        <taxon>Oceanobacillus</taxon>
    </lineage>
</organism>